<dbReference type="PRINTS" id="PR00237">
    <property type="entry name" value="GPCRRHODOPSN"/>
</dbReference>
<dbReference type="CDD" id="cd14978">
    <property type="entry name" value="7tmA_FMRFamide_R-like"/>
    <property type="match status" value="1"/>
</dbReference>
<feature type="transmembrane region" description="Helical" evidence="5">
    <location>
        <begin position="65"/>
        <end position="89"/>
    </location>
</feature>
<keyword evidence="4 5" id="KW-0472">Membrane</keyword>
<name>A0A8S4N0Z4_OWEFU</name>
<dbReference type="InterPro" id="IPR000276">
    <property type="entry name" value="GPCR_Rhodpsn"/>
</dbReference>
<feature type="domain" description="G-protein coupled receptors family 1 profile" evidence="6">
    <location>
        <begin position="82"/>
        <end position="338"/>
    </location>
</feature>
<keyword evidence="3 5" id="KW-1133">Transmembrane helix</keyword>
<accession>A0A8S4N0Z4</accession>
<dbReference type="Pfam" id="PF00001">
    <property type="entry name" value="7tm_1"/>
    <property type="match status" value="1"/>
</dbReference>
<proteinExistence type="predicted"/>
<feature type="transmembrane region" description="Helical" evidence="5">
    <location>
        <begin position="186"/>
        <end position="206"/>
    </location>
</feature>
<protein>
    <recommendedName>
        <fullName evidence="6">G-protein coupled receptors family 1 profile domain-containing protein</fullName>
    </recommendedName>
</protein>
<comment type="caution">
    <text evidence="7">The sequence shown here is derived from an EMBL/GenBank/DDBJ whole genome shotgun (WGS) entry which is preliminary data.</text>
</comment>
<dbReference type="PANTHER" id="PTHR46641">
    <property type="entry name" value="FMRFAMIDE RECEPTOR-RELATED"/>
    <property type="match status" value="1"/>
</dbReference>
<dbReference type="EMBL" id="CAIIXF020000001">
    <property type="protein sequence ID" value="CAH1774488.1"/>
    <property type="molecule type" value="Genomic_DNA"/>
</dbReference>
<feature type="transmembrane region" description="Helical" evidence="5">
    <location>
        <begin position="284"/>
        <end position="310"/>
    </location>
</feature>
<dbReference type="Proteomes" id="UP000749559">
    <property type="component" value="Unassembled WGS sequence"/>
</dbReference>
<feature type="transmembrane region" description="Helical" evidence="5">
    <location>
        <begin position="322"/>
        <end position="341"/>
    </location>
</feature>
<evidence type="ECO:0000256" key="1">
    <source>
        <dbReference type="ARBA" id="ARBA00004370"/>
    </source>
</evidence>
<sequence length="414" mass="47439">MSVMSGAFNIVNNTIQIEHGLEETPWIELQTEKVDYMYTFSDNSEQDGNYTEDAKFEEFYKQSRFITGLICYPIVCTFGLIGNVISVIVLSQKKLRTSTNIYLICLAISDGIKLLNDFLYFWTVLFFHVKPPIGELMYGYLYPYAHFIMNWSTFTTAWLTVSVGVERYIFVCYATRAKIWCSKFRSCVISMAVFIIMFALAIPFGMRYQTIHNSQNGTLDVVVTELWKVDVFVVTYTWIQTLLRSIVPLIILVTLNACIITALWKSHKASKRRLSKNNRITTTLIFVVLMFTVCVTPDAIMSLFMGFGYLDATFLGRGIREITDLLLAVNSACNFILYYTFNRVFRKHFIQLFTCIKRGERRLSGKSETVLNMTPQPSGFHYLKKAFPSFFHSSMVTSVAVTKVPLGSQQGVIL</sequence>
<organism evidence="7 8">
    <name type="scientific">Owenia fusiformis</name>
    <name type="common">Polychaete worm</name>
    <dbReference type="NCBI Taxonomy" id="6347"/>
    <lineage>
        <taxon>Eukaryota</taxon>
        <taxon>Metazoa</taxon>
        <taxon>Spiralia</taxon>
        <taxon>Lophotrochozoa</taxon>
        <taxon>Annelida</taxon>
        <taxon>Polychaeta</taxon>
        <taxon>Sedentaria</taxon>
        <taxon>Canalipalpata</taxon>
        <taxon>Sabellida</taxon>
        <taxon>Oweniida</taxon>
        <taxon>Oweniidae</taxon>
        <taxon>Owenia</taxon>
    </lineage>
</organism>
<gene>
    <name evidence="7" type="ORF">OFUS_LOCUS1936</name>
</gene>
<dbReference type="OrthoDB" id="10011262at2759"/>
<dbReference type="GO" id="GO:0004930">
    <property type="term" value="F:G protein-coupled receptor activity"/>
    <property type="evidence" value="ECO:0007669"/>
    <property type="project" value="InterPro"/>
</dbReference>
<keyword evidence="8" id="KW-1185">Reference proteome</keyword>
<evidence type="ECO:0000256" key="2">
    <source>
        <dbReference type="ARBA" id="ARBA00022692"/>
    </source>
</evidence>
<comment type="subcellular location">
    <subcellularLocation>
        <location evidence="1">Membrane</location>
    </subcellularLocation>
</comment>
<feature type="transmembrane region" description="Helical" evidence="5">
    <location>
        <begin position="101"/>
        <end position="122"/>
    </location>
</feature>
<dbReference type="SUPFAM" id="SSF81321">
    <property type="entry name" value="Family A G protein-coupled receptor-like"/>
    <property type="match status" value="1"/>
</dbReference>
<feature type="transmembrane region" description="Helical" evidence="5">
    <location>
        <begin position="142"/>
        <end position="165"/>
    </location>
</feature>
<evidence type="ECO:0000256" key="4">
    <source>
        <dbReference type="ARBA" id="ARBA00023136"/>
    </source>
</evidence>
<dbReference type="GO" id="GO:0016020">
    <property type="term" value="C:membrane"/>
    <property type="evidence" value="ECO:0007669"/>
    <property type="project" value="UniProtKB-SubCell"/>
</dbReference>
<dbReference type="PROSITE" id="PS50262">
    <property type="entry name" value="G_PROTEIN_RECEP_F1_2"/>
    <property type="match status" value="1"/>
</dbReference>
<evidence type="ECO:0000313" key="8">
    <source>
        <dbReference type="Proteomes" id="UP000749559"/>
    </source>
</evidence>
<dbReference type="InterPro" id="IPR052954">
    <property type="entry name" value="GPCR-Ligand_Int"/>
</dbReference>
<reference evidence="7" key="1">
    <citation type="submission" date="2022-03" db="EMBL/GenBank/DDBJ databases">
        <authorList>
            <person name="Martin C."/>
        </authorList>
    </citation>
    <scope>NUCLEOTIDE SEQUENCE</scope>
</reference>
<dbReference type="PANTHER" id="PTHR46641:SF2">
    <property type="entry name" value="FMRFAMIDE RECEPTOR"/>
    <property type="match status" value="1"/>
</dbReference>
<evidence type="ECO:0000256" key="5">
    <source>
        <dbReference type="SAM" id="Phobius"/>
    </source>
</evidence>
<keyword evidence="2 5" id="KW-0812">Transmembrane</keyword>
<feature type="transmembrane region" description="Helical" evidence="5">
    <location>
        <begin position="246"/>
        <end position="264"/>
    </location>
</feature>
<dbReference type="InterPro" id="IPR017452">
    <property type="entry name" value="GPCR_Rhodpsn_7TM"/>
</dbReference>
<dbReference type="AlphaFoldDB" id="A0A8S4N0Z4"/>
<evidence type="ECO:0000259" key="6">
    <source>
        <dbReference type="PROSITE" id="PS50262"/>
    </source>
</evidence>
<dbReference type="SMART" id="SM01381">
    <property type="entry name" value="7TM_GPCR_Srsx"/>
    <property type="match status" value="1"/>
</dbReference>
<dbReference type="Gene3D" id="1.20.1070.10">
    <property type="entry name" value="Rhodopsin 7-helix transmembrane proteins"/>
    <property type="match status" value="1"/>
</dbReference>
<evidence type="ECO:0000256" key="3">
    <source>
        <dbReference type="ARBA" id="ARBA00022989"/>
    </source>
</evidence>
<evidence type="ECO:0000313" key="7">
    <source>
        <dbReference type="EMBL" id="CAH1774488.1"/>
    </source>
</evidence>